<evidence type="ECO:0000313" key="4">
    <source>
        <dbReference type="Proteomes" id="UP000032414"/>
    </source>
</evidence>
<feature type="region of interest" description="Disordered" evidence="1">
    <location>
        <begin position="240"/>
        <end position="314"/>
    </location>
</feature>
<dbReference type="PATRIC" id="fig|451.8.peg.2973"/>
<name>A0A098GHV4_LEGMI</name>
<feature type="region of interest" description="Disordered" evidence="1">
    <location>
        <begin position="1"/>
        <end position="39"/>
    </location>
</feature>
<proteinExistence type="predicted"/>
<feature type="compositionally biased region" description="Basic and acidic residues" evidence="1">
    <location>
        <begin position="262"/>
        <end position="277"/>
    </location>
</feature>
<dbReference type="OrthoDB" id="5653938at2"/>
<feature type="compositionally biased region" description="Polar residues" evidence="1">
    <location>
        <begin position="240"/>
        <end position="252"/>
    </location>
</feature>
<reference evidence="3 5" key="3">
    <citation type="submission" date="2016-10" db="EMBL/GenBank/DDBJ databases">
        <authorList>
            <person name="Varghese N."/>
            <person name="Submissions S."/>
        </authorList>
    </citation>
    <scope>NUCLEOTIDE SEQUENCE [LARGE SCALE GENOMIC DNA]</scope>
    <source>
        <strain evidence="3 5">ATCC 33218</strain>
    </source>
</reference>
<dbReference type="EMBL" id="LN614830">
    <property type="protein sequence ID" value="CEG61575.1"/>
    <property type="molecule type" value="Genomic_DNA"/>
</dbReference>
<organism evidence="2 4">
    <name type="scientific">Legionella micdadei</name>
    <name type="common">Tatlockia micdadei</name>
    <dbReference type="NCBI Taxonomy" id="451"/>
    <lineage>
        <taxon>Bacteria</taxon>
        <taxon>Pseudomonadati</taxon>
        <taxon>Pseudomonadota</taxon>
        <taxon>Gammaproteobacteria</taxon>
        <taxon>Legionellales</taxon>
        <taxon>Legionellaceae</taxon>
        <taxon>Legionella</taxon>
    </lineage>
</organism>
<dbReference type="KEGG" id="tmc:LMI_2307"/>
<reference evidence="2" key="1">
    <citation type="submission" date="2014-09" db="EMBL/GenBank/DDBJ databases">
        <authorList>
            <person name="GOMEZ-VALERO Laura"/>
        </authorList>
    </citation>
    <scope>NUCLEOTIDE SEQUENCE</scope>
    <source>
        <strain evidence="2">ATCC33218</strain>
    </source>
</reference>
<accession>A0A098GHV4</accession>
<gene>
    <name evidence="2" type="ORF">LMI_2307</name>
    <name evidence="3" type="ORF">SAMN02982997_01783</name>
</gene>
<evidence type="ECO:0000313" key="3">
    <source>
        <dbReference type="EMBL" id="SCY46284.1"/>
    </source>
</evidence>
<dbReference type="HOGENOM" id="CLU_949269_0_0_6"/>
<reference evidence="4" key="2">
    <citation type="submission" date="2014-09" db="EMBL/GenBank/DDBJ databases">
        <authorList>
            <person name="Gomez-Valero L."/>
        </authorList>
    </citation>
    <scope>NUCLEOTIDE SEQUENCE [LARGE SCALE GENOMIC DNA]</scope>
    <source>
        <strain evidence="4">ATCC33218</strain>
    </source>
</reference>
<sequence>MKKDEHQTTSETQMVAELKSSTALTLQELNKETEKKEAAAEAMRTRCKICFRETSPKRICGGHGGGGGGSGGGSESASEEKASQGMSESPGSKSEKSMDDSVNVAGELDSVVEGRNLDSQLQADAENFDPRIIAELIDRELLVITNDRESMTLSINLQCDLDSLTPVQKNELKKFMEAILKEFNTFKERNHLSDDCVNIVKDEKRNILAIRITLPTVALYDAFMQQLANNLLPTPMQELRAQSQNQHASNLVPTPLPMEPKTSPKEKSVTSSEDKPSEQSQATQNEGTVSKNPEDKEELKPFNPSPFSTEMKPR</sequence>
<dbReference type="Proteomes" id="UP000182998">
    <property type="component" value="Unassembled WGS sequence"/>
</dbReference>
<feature type="region of interest" description="Disordered" evidence="1">
    <location>
        <begin position="56"/>
        <end position="101"/>
    </location>
</feature>
<feature type="compositionally biased region" description="Gly residues" evidence="1">
    <location>
        <begin position="61"/>
        <end position="74"/>
    </location>
</feature>
<feature type="compositionally biased region" description="Basic and acidic residues" evidence="1">
    <location>
        <begin position="29"/>
        <end position="39"/>
    </location>
</feature>
<evidence type="ECO:0000256" key="1">
    <source>
        <dbReference type="SAM" id="MobiDB-lite"/>
    </source>
</evidence>
<feature type="compositionally biased region" description="Polar residues" evidence="1">
    <location>
        <begin position="278"/>
        <end position="291"/>
    </location>
</feature>
<feature type="compositionally biased region" description="Polar residues" evidence="1">
    <location>
        <begin position="9"/>
        <end position="28"/>
    </location>
</feature>
<evidence type="ECO:0000313" key="5">
    <source>
        <dbReference type="Proteomes" id="UP000182998"/>
    </source>
</evidence>
<dbReference type="AlphaFoldDB" id="A0A098GHV4"/>
<dbReference type="RefSeq" id="WP_045099792.1">
    <property type="nucleotide sequence ID" value="NZ_CP020614.1"/>
</dbReference>
<dbReference type="Proteomes" id="UP000032414">
    <property type="component" value="Chromosome I"/>
</dbReference>
<dbReference type="EMBL" id="FMVN01000008">
    <property type="protein sequence ID" value="SCY46284.1"/>
    <property type="molecule type" value="Genomic_DNA"/>
</dbReference>
<protein>
    <submittedName>
        <fullName evidence="2">Uncharacterized protein</fullName>
    </submittedName>
</protein>
<evidence type="ECO:0000313" key="2">
    <source>
        <dbReference type="EMBL" id="CEG61575.1"/>
    </source>
</evidence>
<keyword evidence="5" id="KW-1185">Reference proteome</keyword>